<keyword evidence="3" id="KW-1185">Reference proteome</keyword>
<protein>
    <submittedName>
        <fullName evidence="2">Uncharacterized protein</fullName>
    </submittedName>
</protein>
<dbReference type="InterPro" id="IPR038563">
    <property type="entry name" value="Endonuclease_7_sf"/>
</dbReference>
<dbReference type="RefSeq" id="WP_152265594.1">
    <property type="nucleotide sequence ID" value="NZ_VOKX01000115.1"/>
</dbReference>
<dbReference type="Pfam" id="PF02945">
    <property type="entry name" value="Endonuclease_7"/>
    <property type="match status" value="1"/>
</dbReference>
<dbReference type="AlphaFoldDB" id="A0A5N5W1D7"/>
<gene>
    <name evidence="2" type="ORF">FRZ00_29435</name>
</gene>
<dbReference type="SUPFAM" id="SSF54060">
    <property type="entry name" value="His-Me finger endonucleases"/>
    <property type="match status" value="1"/>
</dbReference>
<dbReference type="OrthoDB" id="581550at2"/>
<accession>A0A5N5W1D7</accession>
<feature type="region of interest" description="Disordered" evidence="1">
    <location>
        <begin position="26"/>
        <end position="46"/>
    </location>
</feature>
<organism evidence="2 3">
    <name type="scientific">Streptomyces mobaraensis</name>
    <name type="common">Streptoverticillium mobaraense</name>
    <dbReference type="NCBI Taxonomy" id="35621"/>
    <lineage>
        <taxon>Bacteria</taxon>
        <taxon>Bacillati</taxon>
        <taxon>Actinomycetota</taxon>
        <taxon>Actinomycetes</taxon>
        <taxon>Kitasatosporales</taxon>
        <taxon>Streptomycetaceae</taxon>
        <taxon>Streptomyces</taxon>
    </lineage>
</organism>
<sequence>MIWPTDRRSNPAGSRIFAKPVAKCRSRCGENGPRAAAAGDGSPEGRRALCSNGLAAPAEHVDHDHKTGAVRGAMCFGRHAAPGQFKDRPDAARRAAEYVEGNVWKPTLVALGVYQLPS</sequence>
<dbReference type="EMBL" id="VOKX01000115">
    <property type="protein sequence ID" value="KAB7834471.1"/>
    <property type="molecule type" value="Genomic_DNA"/>
</dbReference>
<evidence type="ECO:0000313" key="3">
    <source>
        <dbReference type="Proteomes" id="UP000327000"/>
    </source>
</evidence>
<dbReference type="InterPro" id="IPR004211">
    <property type="entry name" value="Endonuclease_7"/>
</dbReference>
<dbReference type="Proteomes" id="UP000327000">
    <property type="component" value="Unassembled WGS sequence"/>
</dbReference>
<comment type="caution">
    <text evidence="2">The sequence shown here is derived from an EMBL/GenBank/DDBJ whole genome shotgun (WGS) entry which is preliminary data.</text>
</comment>
<evidence type="ECO:0000313" key="2">
    <source>
        <dbReference type="EMBL" id="KAB7834471.1"/>
    </source>
</evidence>
<evidence type="ECO:0000256" key="1">
    <source>
        <dbReference type="SAM" id="MobiDB-lite"/>
    </source>
</evidence>
<dbReference type="InterPro" id="IPR044925">
    <property type="entry name" value="His-Me_finger_sf"/>
</dbReference>
<reference evidence="2 3" key="1">
    <citation type="journal article" date="2019" name="Microb. Cell Fact.">
        <title>Exploring novel herbicidin analogues by transcriptional regulator overexpression and MS/MS molecular networking.</title>
        <authorList>
            <person name="Shi Y."/>
            <person name="Gu R."/>
            <person name="Li Y."/>
            <person name="Wang X."/>
            <person name="Ren W."/>
            <person name="Li X."/>
            <person name="Wang L."/>
            <person name="Xie Y."/>
            <person name="Hong B."/>
        </authorList>
    </citation>
    <scope>NUCLEOTIDE SEQUENCE [LARGE SCALE GENOMIC DNA]</scope>
    <source>
        <strain evidence="2 3">US-43</strain>
    </source>
</reference>
<name>A0A5N5W1D7_STRMB</name>
<proteinExistence type="predicted"/>
<dbReference type="Gene3D" id="3.40.1800.10">
    <property type="entry name" value="His-Me finger endonucleases"/>
    <property type="match status" value="1"/>
</dbReference>